<dbReference type="RefSeq" id="WP_039430540.1">
    <property type="nucleotide sequence ID" value="NZ_CP061845.1"/>
</dbReference>
<comment type="caution">
    <text evidence="2">The sequence shown here is derived from an EMBL/GenBank/DDBJ whole genome shotgun (WGS) entry which is preliminary data.</text>
</comment>
<accession>A0A099LM75</accession>
<dbReference type="AlphaFoldDB" id="A0A099LM75"/>
<keyword evidence="1" id="KW-1133">Transmembrane helix</keyword>
<reference evidence="2 3" key="1">
    <citation type="submission" date="2014-04" db="EMBL/GenBank/DDBJ databases">
        <title>Genome sequencing of Vibrio navarrensis strains.</title>
        <authorList>
            <person name="Gladney L.M."/>
            <person name="Katz L.S."/>
            <person name="Marino-Ramirez L."/>
            <person name="Jordan I.K."/>
        </authorList>
    </citation>
    <scope>NUCLEOTIDE SEQUENCE [LARGE SCALE GENOMIC DNA]</scope>
    <source>
        <strain evidence="2 3">ATCC 51183</strain>
    </source>
</reference>
<evidence type="ECO:0000313" key="2">
    <source>
        <dbReference type="EMBL" id="KGK09273.1"/>
    </source>
</evidence>
<dbReference type="EMBL" id="JMCG01000002">
    <property type="protein sequence ID" value="KGK09273.1"/>
    <property type="molecule type" value="Genomic_DNA"/>
</dbReference>
<dbReference type="Proteomes" id="UP000029994">
    <property type="component" value="Unassembled WGS sequence"/>
</dbReference>
<name>A0A099LM75_9VIBR</name>
<sequence length="218" mass="24412">MDSLSVTSFRYTHRQHNQEPLKFFIVLMGLEPYKNDLHRENQSLSLLSGIVLYRHLSKPDQRKVTSSVLNLKNNRLKSKLYGMIGQIVANPYWFCWSLSDSELKSYYNSNKKISDLLSSLGFDVPTISVGVLAAGAYSVFNEGMKTTVTKGLTSIASSNKVLETAKELGLRKRLVGESGRMLGAFVIMIIGFNAMQTKGMKDARKELILRGLINPSEL</sequence>
<organism evidence="2 3">
    <name type="scientific">Vibrio navarrensis</name>
    <dbReference type="NCBI Taxonomy" id="29495"/>
    <lineage>
        <taxon>Bacteria</taxon>
        <taxon>Pseudomonadati</taxon>
        <taxon>Pseudomonadota</taxon>
        <taxon>Gammaproteobacteria</taxon>
        <taxon>Vibrionales</taxon>
        <taxon>Vibrionaceae</taxon>
        <taxon>Vibrio</taxon>
    </lineage>
</organism>
<keyword evidence="3" id="KW-1185">Reference proteome</keyword>
<dbReference type="GeneID" id="43685153"/>
<evidence type="ECO:0000256" key="1">
    <source>
        <dbReference type="SAM" id="Phobius"/>
    </source>
</evidence>
<protein>
    <submittedName>
        <fullName evidence="2">Uncharacterized protein</fullName>
    </submittedName>
</protein>
<proteinExistence type="predicted"/>
<feature type="transmembrane region" description="Helical" evidence="1">
    <location>
        <begin position="178"/>
        <end position="195"/>
    </location>
</feature>
<gene>
    <name evidence="2" type="ORF">EA26_18930</name>
</gene>
<keyword evidence="1" id="KW-0472">Membrane</keyword>
<evidence type="ECO:0000313" key="3">
    <source>
        <dbReference type="Proteomes" id="UP000029994"/>
    </source>
</evidence>
<keyword evidence="1" id="KW-0812">Transmembrane</keyword>
<dbReference type="eggNOG" id="ENOG5030TJE">
    <property type="taxonomic scope" value="Bacteria"/>
</dbReference>